<feature type="region of interest" description="Disordered" evidence="3">
    <location>
        <begin position="1"/>
        <end position="96"/>
    </location>
</feature>
<evidence type="ECO:0000256" key="3">
    <source>
        <dbReference type="SAM" id="MobiDB-lite"/>
    </source>
</evidence>
<dbReference type="Proteomes" id="UP001194580">
    <property type="component" value="Unassembled WGS sequence"/>
</dbReference>
<dbReference type="GO" id="GO:0000381">
    <property type="term" value="P:regulation of alternative mRNA splicing, via spliceosome"/>
    <property type="evidence" value="ECO:0007669"/>
    <property type="project" value="InterPro"/>
</dbReference>
<protein>
    <recommendedName>
        <fullName evidence="4">Nuclear speckle splicing regulatory protein 1 N-terminal domain-containing protein</fullName>
    </recommendedName>
</protein>
<feature type="region of interest" description="Disordered" evidence="3">
    <location>
        <begin position="245"/>
        <end position="425"/>
    </location>
</feature>
<name>A0AAD4DD26_9FUNG</name>
<feature type="domain" description="Nuclear speckle splicing regulatory protein 1 N-terminal" evidence="4">
    <location>
        <begin position="115"/>
        <end position="229"/>
    </location>
</feature>
<comment type="caution">
    <text evidence="5">The sequence shown here is derived from an EMBL/GenBank/DDBJ whole genome shotgun (WGS) entry which is preliminary data.</text>
</comment>
<dbReference type="InterPro" id="IPR053246">
    <property type="entry name" value="NS_splicing_regulatory_protein"/>
</dbReference>
<feature type="region of interest" description="Disordered" evidence="3">
    <location>
        <begin position="168"/>
        <end position="231"/>
    </location>
</feature>
<organism evidence="5 6">
    <name type="scientific">Linnemannia exigua</name>
    <dbReference type="NCBI Taxonomy" id="604196"/>
    <lineage>
        <taxon>Eukaryota</taxon>
        <taxon>Fungi</taxon>
        <taxon>Fungi incertae sedis</taxon>
        <taxon>Mucoromycota</taxon>
        <taxon>Mortierellomycotina</taxon>
        <taxon>Mortierellomycetes</taxon>
        <taxon>Mortierellales</taxon>
        <taxon>Mortierellaceae</taxon>
        <taxon>Linnemannia</taxon>
    </lineage>
</organism>
<dbReference type="Pfam" id="PF09745">
    <property type="entry name" value="NSRP1_N"/>
    <property type="match status" value="1"/>
</dbReference>
<dbReference type="InterPro" id="IPR018612">
    <property type="entry name" value="NSRP1_N"/>
</dbReference>
<dbReference type="EMBL" id="JAAAIL010000730">
    <property type="protein sequence ID" value="KAG0273544.1"/>
    <property type="molecule type" value="Genomic_DNA"/>
</dbReference>
<evidence type="ECO:0000313" key="5">
    <source>
        <dbReference type="EMBL" id="KAG0273544.1"/>
    </source>
</evidence>
<sequence>MSGFQFGLNLKKKGGPVLAKPRTAAPSRPMAGGGAGLAAFGDHSSDEDNLDEPPTTTTTAAAKKGSTGRLPPLSSSSSSSPSATPSSATSNSTSAVNKSLRTYATATLESTSVIEQQNAALAQDTTVFDYDGIYDQLKAGDRARELARKQESADRKPKYIQALLEAAETRKRDRQIADEKRIEREREREGEEFKDKEQFITPAYKAQKEAMRLAEEEDRKKEEAMAKDKDGSLMQGFYRNLLDERSRMRPAGADDLTPKQLAAAGKELEALDEEKRQKDKADQELVKDARERGLKVALNEEGQIVDKVELLQGGLNVRKKPASNDSNNNRSSSSRSGNDHRSSSSTSSSRYDRDRAYADYKHSKSRGGKGGRQDDEGPAPDQRSRMTEQIERQLLEQEKQREEEEKERQESIREALKRKNQDDQVMDAKARYLARKAAAAASKKD</sequence>
<feature type="compositionally biased region" description="Basic and acidic residues" evidence="3">
    <location>
        <begin position="206"/>
        <end position="231"/>
    </location>
</feature>
<evidence type="ECO:0000313" key="6">
    <source>
        <dbReference type="Proteomes" id="UP001194580"/>
    </source>
</evidence>
<gene>
    <name evidence="5" type="ORF">BGZ95_010659</name>
</gene>
<reference evidence="5" key="1">
    <citation type="journal article" date="2020" name="Fungal Divers.">
        <title>Resolving the Mortierellaceae phylogeny through synthesis of multi-gene phylogenetics and phylogenomics.</title>
        <authorList>
            <person name="Vandepol N."/>
            <person name="Liber J."/>
            <person name="Desiro A."/>
            <person name="Na H."/>
            <person name="Kennedy M."/>
            <person name="Barry K."/>
            <person name="Grigoriev I.V."/>
            <person name="Miller A.N."/>
            <person name="O'Donnell K."/>
            <person name="Stajich J.E."/>
            <person name="Bonito G."/>
        </authorList>
    </citation>
    <scope>NUCLEOTIDE SEQUENCE</scope>
    <source>
        <strain evidence="5">NRRL 28262</strain>
    </source>
</reference>
<feature type="compositionally biased region" description="Basic and acidic residues" evidence="3">
    <location>
        <begin position="266"/>
        <end position="294"/>
    </location>
</feature>
<evidence type="ECO:0000256" key="1">
    <source>
        <dbReference type="ARBA" id="ARBA00010126"/>
    </source>
</evidence>
<dbReference type="PANTHER" id="PTHR47845:SF1">
    <property type="entry name" value="NUCLEAR SPECKLE SPLICING REGULATORY PROTEIN 1 HOMOLOG"/>
    <property type="match status" value="1"/>
</dbReference>
<dbReference type="PANTHER" id="PTHR47845">
    <property type="entry name" value="NUCLEAR SPECKLE SPLICING REGULATORY PROTEIN 1 HOMOLOG"/>
    <property type="match status" value="1"/>
</dbReference>
<feature type="compositionally biased region" description="Basic and acidic residues" evidence="3">
    <location>
        <begin position="168"/>
        <end position="198"/>
    </location>
</feature>
<evidence type="ECO:0000256" key="2">
    <source>
        <dbReference type="ARBA" id="ARBA00023054"/>
    </source>
</evidence>
<proteinExistence type="inferred from homology"/>
<feature type="compositionally biased region" description="Basic and acidic residues" evidence="3">
    <location>
        <begin position="350"/>
        <end position="362"/>
    </location>
</feature>
<dbReference type="AlphaFoldDB" id="A0AAD4DD26"/>
<keyword evidence="6" id="KW-1185">Reference proteome</keyword>
<feature type="compositionally biased region" description="Low complexity" evidence="3">
    <location>
        <begin position="74"/>
        <end position="95"/>
    </location>
</feature>
<feature type="compositionally biased region" description="Basic and acidic residues" evidence="3">
    <location>
        <begin position="382"/>
        <end position="425"/>
    </location>
</feature>
<feature type="compositionally biased region" description="Low complexity" evidence="3">
    <location>
        <begin position="323"/>
        <end position="336"/>
    </location>
</feature>
<evidence type="ECO:0000259" key="4">
    <source>
        <dbReference type="Pfam" id="PF09745"/>
    </source>
</evidence>
<comment type="similarity">
    <text evidence="1">Belongs to the NSRP1 family.</text>
</comment>
<keyword evidence="2" id="KW-0175">Coiled coil</keyword>
<accession>A0AAD4DD26</accession>